<evidence type="ECO:0000313" key="3">
    <source>
        <dbReference type="Proteomes" id="UP000004840"/>
    </source>
</evidence>
<name>G7HZM8_9CORY</name>
<dbReference type="InterPro" id="IPR050471">
    <property type="entry name" value="AB_hydrolase"/>
</dbReference>
<comment type="caution">
    <text evidence="2">The sequence shown here is derived from an EMBL/GenBank/DDBJ whole genome shotgun (WGS) entry which is preliminary data.</text>
</comment>
<dbReference type="EMBL" id="CAFW01000083">
    <property type="protein sequence ID" value="CCE55643.1"/>
    <property type="molecule type" value="Genomic_DNA"/>
</dbReference>
<reference evidence="2 3" key="1">
    <citation type="journal article" date="2012" name="J. Bacteriol.">
        <title>Genome Sequence of Corynebacterium casei UCMA 3821, Isolated from a Smear-Ripened Cheese.</title>
        <authorList>
            <person name="Monnet C."/>
            <person name="Loux V."/>
            <person name="Bento P."/>
            <person name="Gibrat J.F."/>
            <person name="Straub C."/>
            <person name="Bonnarme P."/>
            <person name="Landaud S."/>
            <person name="Irlinger F."/>
        </authorList>
    </citation>
    <scope>NUCLEOTIDE SEQUENCE [LARGE SCALE GENOMIC DNA]</scope>
    <source>
        <strain evidence="2 3">UCMA 3821</strain>
    </source>
</reference>
<accession>G7HZM8</accession>
<dbReference type="InterPro" id="IPR000073">
    <property type="entry name" value="AB_hydrolase_1"/>
</dbReference>
<dbReference type="Gene3D" id="3.40.50.1820">
    <property type="entry name" value="alpha/beta hydrolase"/>
    <property type="match status" value="1"/>
</dbReference>
<dbReference type="PANTHER" id="PTHR43433:SF5">
    <property type="entry name" value="AB HYDROLASE-1 DOMAIN-CONTAINING PROTEIN"/>
    <property type="match status" value="1"/>
</dbReference>
<feature type="domain" description="AB hydrolase-1" evidence="1">
    <location>
        <begin position="45"/>
        <end position="163"/>
    </location>
</feature>
<proteinExistence type="predicted"/>
<dbReference type="PANTHER" id="PTHR43433">
    <property type="entry name" value="HYDROLASE, ALPHA/BETA FOLD FAMILY PROTEIN"/>
    <property type="match status" value="1"/>
</dbReference>
<dbReference type="GO" id="GO:0016787">
    <property type="term" value="F:hydrolase activity"/>
    <property type="evidence" value="ECO:0007669"/>
    <property type="project" value="UniProtKB-KW"/>
</dbReference>
<evidence type="ECO:0000259" key="1">
    <source>
        <dbReference type="Pfam" id="PF00561"/>
    </source>
</evidence>
<dbReference type="AlphaFoldDB" id="G7HZM8"/>
<organism evidence="2 3">
    <name type="scientific">Corynebacterium casei UCMA 3821</name>
    <dbReference type="NCBI Taxonomy" id="1110505"/>
    <lineage>
        <taxon>Bacteria</taxon>
        <taxon>Bacillati</taxon>
        <taxon>Actinomycetota</taxon>
        <taxon>Actinomycetes</taxon>
        <taxon>Mycobacteriales</taxon>
        <taxon>Corynebacteriaceae</taxon>
        <taxon>Corynebacterium</taxon>
    </lineage>
</organism>
<gene>
    <name evidence="2" type="ORF">CCAS_10745</name>
</gene>
<dbReference type="Pfam" id="PF00561">
    <property type="entry name" value="Abhydrolase_1"/>
    <property type="match status" value="1"/>
</dbReference>
<dbReference type="Proteomes" id="UP000004840">
    <property type="component" value="Unassembled WGS sequence"/>
</dbReference>
<dbReference type="InterPro" id="IPR029058">
    <property type="entry name" value="AB_hydrolase_fold"/>
</dbReference>
<dbReference type="RefSeq" id="WP_006823098.1">
    <property type="nucleotide sequence ID" value="NZ_CAFW01000083.1"/>
</dbReference>
<dbReference type="SUPFAM" id="SSF53474">
    <property type="entry name" value="alpha/beta-Hydrolases"/>
    <property type="match status" value="1"/>
</dbReference>
<protein>
    <submittedName>
        <fullName evidence="2">Putative hydrolase</fullName>
    </submittedName>
</protein>
<sequence>MSDARLEKGARKLLAKDGGVVRRPLTNGREVDVAFVRTGKKKRTPVVIAPGRPGWASVLPYQGFRKLAAKRGLDVIMVEHRGVGLSRADVAGELLSESDVTVQAAADDIAAVLDTLGVDKAVVAGSSYGSYLAQVFAVRHPEKVESLVLDSPMLSAEGDLEMVRSYRRALLWDGSSAAADTAGTAEVAGLIRQLAQKGEDSAELAHVVQVVYEFAGVETLTTLLKEILAGRMRWLWKRICKMGSGEMDGEGMAYFVEPKLVRGISFGQLGYGLPSDGQPLDPQPHMLKHAGDAPEFKGDPVNLEAELSGYSWPTVVMSGERDLRTPRTVAEKIVSSVQRGTLIPIADTGHSMIDSHQLAVIEVVRGVVDSGEHRLAMHADHFTVLPRKGTSGKIGKVLSTIVRVRARS</sequence>
<keyword evidence="2" id="KW-0378">Hydrolase</keyword>
<evidence type="ECO:0000313" key="2">
    <source>
        <dbReference type="EMBL" id="CCE55643.1"/>
    </source>
</evidence>